<evidence type="ECO:0000313" key="8">
    <source>
        <dbReference type="EMBL" id="KAK1880177.1"/>
    </source>
</evidence>
<proteinExistence type="predicted"/>
<keyword evidence="9" id="KW-1185">Reference proteome</keyword>
<evidence type="ECO:0000256" key="3">
    <source>
        <dbReference type="ARBA" id="ARBA00022676"/>
    </source>
</evidence>
<keyword evidence="3" id="KW-0328">Glycosyltransferase</keyword>
<evidence type="ECO:0000256" key="6">
    <source>
        <dbReference type="ARBA" id="ARBA00023136"/>
    </source>
</evidence>
<name>A0AAD9EWM2_DISEL</name>
<dbReference type="InterPro" id="IPR029044">
    <property type="entry name" value="Nucleotide-diphossugar_trans"/>
</dbReference>
<feature type="transmembrane region" description="Helical" evidence="7">
    <location>
        <begin position="508"/>
        <end position="527"/>
    </location>
</feature>
<evidence type="ECO:0000256" key="2">
    <source>
        <dbReference type="ARBA" id="ARBA00012543"/>
    </source>
</evidence>
<feature type="transmembrane region" description="Helical" evidence="7">
    <location>
        <begin position="276"/>
        <end position="298"/>
    </location>
</feature>
<dbReference type="GO" id="GO:0071944">
    <property type="term" value="C:cell periphery"/>
    <property type="evidence" value="ECO:0007669"/>
    <property type="project" value="TreeGrafter"/>
</dbReference>
<comment type="caution">
    <text evidence="8">The sequence shown here is derived from an EMBL/GenBank/DDBJ whole genome shotgun (WGS) entry which is preliminary data.</text>
</comment>
<dbReference type="PANTHER" id="PTHR22914:SF42">
    <property type="entry name" value="CHITIN SYNTHASE"/>
    <property type="match status" value="1"/>
</dbReference>
<keyword evidence="3" id="KW-0808">Transferase</keyword>
<dbReference type="InterPro" id="IPR004835">
    <property type="entry name" value="Chitin_synth"/>
</dbReference>
<dbReference type="SUPFAM" id="SSF53448">
    <property type="entry name" value="Nucleotide-diphospho-sugar transferases"/>
    <property type="match status" value="1"/>
</dbReference>
<accession>A0AAD9EWM2</accession>
<comment type="subcellular location">
    <subcellularLocation>
        <location evidence="1">Membrane</location>
        <topology evidence="1">Multi-pass membrane protein</topology>
    </subcellularLocation>
</comment>
<feature type="transmembrane region" description="Helical" evidence="7">
    <location>
        <begin position="554"/>
        <end position="575"/>
    </location>
</feature>
<evidence type="ECO:0000256" key="7">
    <source>
        <dbReference type="SAM" id="Phobius"/>
    </source>
</evidence>
<dbReference type="EC" id="2.4.1.16" evidence="2"/>
<keyword evidence="6 7" id="KW-0472">Membrane</keyword>
<dbReference type="EMBL" id="JASDAP010000025">
    <property type="protein sequence ID" value="KAK1880177.1"/>
    <property type="molecule type" value="Genomic_DNA"/>
</dbReference>
<organism evidence="8 9">
    <name type="scientific">Dissostichus eleginoides</name>
    <name type="common">Patagonian toothfish</name>
    <name type="synonym">Dissostichus amissus</name>
    <dbReference type="NCBI Taxonomy" id="100907"/>
    <lineage>
        <taxon>Eukaryota</taxon>
        <taxon>Metazoa</taxon>
        <taxon>Chordata</taxon>
        <taxon>Craniata</taxon>
        <taxon>Vertebrata</taxon>
        <taxon>Euteleostomi</taxon>
        <taxon>Actinopterygii</taxon>
        <taxon>Neopterygii</taxon>
        <taxon>Teleostei</taxon>
        <taxon>Neoteleostei</taxon>
        <taxon>Acanthomorphata</taxon>
        <taxon>Eupercaria</taxon>
        <taxon>Perciformes</taxon>
        <taxon>Notothenioidei</taxon>
        <taxon>Nototheniidae</taxon>
        <taxon>Dissostichus</taxon>
    </lineage>
</organism>
<dbReference type="PANTHER" id="PTHR22914">
    <property type="entry name" value="CHITIN SYNTHASE"/>
    <property type="match status" value="1"/>
</dbReference>
<dbReference type="GO" id="GO:0006031">
    <property type="term" value="P:chitin biosynthetic process"/>
    <property type="evidence" value="ECO:0007669"/>
    <property type="project" value="TreeGrafter"/>
</dbReference>
<feature type="transmembrane region" description="Helical" evidence="7">
    <location>
        <begin position="337"/>
        <end position="363"/>
    </location>
</feature>
<sequence>GQRHVNQYAEILVETIREVYSIFVNIDKGLFQKQQHLPDQKIVTTPTVWWFTTRTSNSYQDHLFLWRMIRHKKRWSQHSLSYRSYLYYLLGWKVATKYYKRSGKGVDKEELKKEFQKEKNNTYLLALDGDTDFQPAAVMLLIDRLKTYPENVSGQPVAGFTPLDQVRCPGCFSLFRASALMDNNVMKKYTIKSSKARDYIQYDQGEDRWLCTLLMKQGWRVEYNAASDSYTNAPEDFKEFYNQRRRWGPSTMANIVDLLGSTTMTIKKNPSMSKPYMLYQLLVLGSSILAPATVVLMIEGTLSVLLDVHPNAALVMAVIPPAIFLGISFKIKSDTQIRIAAVMSTLYAFLMMISGLTIIANILKDQTILTPSSIFLISLHGQHEQRVLGHRETAPAADTTKAAIPQTKAQKAKSTVSRWFSQAKCSRKLCRRGSAEENILSQEEIVGPETQPQNSIVEDVRIPEEEQRDDPAFICPNQSWVAQLQSVSDDMRLQEDTLDKELRNKMTFVYFICNALWLLATFTLQLLENTLFIQVPKINLNLEYTGEYISIDPVSFMFILAFIFLVIIQFLAMLYHKYTP</sequence>
<reference evidence="8" key="1">
    <citation type="submission" date="2023-04" db="EMBL/GenBank/DDBJ databases">
        <title>Chromosome-level genome of Chaenocephalus aceratus.</title>
        <authorList>
            <person name="Park H."/>
        </authorList>
    </citation>
    <scope>NUCLEOTIDE SEQUENCE</scope>
    <source>
        <strain evidence="8">DE</strain>
        <tissue evidence="8">Muscle</tissue>
    </source>
</reference>
<keyword evidence="4 7" id="KW-0812">Transmembrane</keyword>
<dbReference type="GO" id="GO:0004100">
    <property type="term" value="F:chitin synthase activity"/>
    <property type="evidence" value="ECO:0007669"/>
    <property type="project" value="UniProtKB-EC"/>
</dbReference>
<dbReference type="AlphaFoldDB" id="A0AAD9EWM2"/>
<protein>
    <recommendedName>
        <fullName evidence="2">chitin synthase</fullName>
        <ecNumber evidence="2">2.4.1.16</ecNumber>
    </recommendedName>
</protein>
<keyword evidence="5 7" id="KW-1133">Transmembrane helix</keyword>
<dbReference type="GO" id="GO:0016020">
    <property type="term" value="C:membrane"/>
    <property type="evidence" value="ECO:0007669"/>
    <property type="project" value="UniProtKB-SubCell"/>
</dbReference>
<dbReference type="Pfam" id="PF03142">
    <property type="entry name" value="Chitin_synth_2"/>
    <property type="match status" value="1"/>
</dbReference>
<gene>
    <name evidence="8" type="ORF">KUDE01_025705</name>
</gene>
<evidence type="ECO:0000313" key="9">
    <source>
        <dbReference type="Proteomes" id="UP001228049"/>
    </source>
</evidence>
<evidence type="ECO:0000256" key="4">
    <source>
        <dbReference type="ARBA" id="ARBA00022692"/>
    </source>
</evidence>
<evidence type="ECO:0000256" key="1">
    <source>
        <dbReference type="ARBA" id="ARBA00004141"/>
    </source>
</evidence>
<feature type="transmembrane region" description="Helical" evidence="7">
    <location>
        <begin position="310"/>
        <end position="331"/>
    </location>
</feature>
<evidence type="ECO:0000256" key="5">
    <source>
        <dbReference type="ARBA" id="ARBA00022989"/>
    </source>
</evidence>
<feature type="non-terminal residue" evidence="8">
    <location>
        <position position="1"/>
    </location>
</feature>
<dbReference type="Proteomes" id="UP001228049">
    <property type="component" value="Unassembled WGS sequence"/>
</dbReference>